<name>A0A8B8DKK1_CRAVI</name>
<dbReference type="PIRSF" id="PIRSF036639">
    <property type="entry name" value="PMK_anim"/>
    <property type="match status" value="1"/>
</dbReference>
<dbReference type="InterPro" id="IPR027417">
    <property type="entry name" value="P-loop_NTPase"/>
</dbReference>
<proteinExistence type="predicted"/>
<feature type="binding site" evidence="18">
    <location>
        <position position="138"/>
    </location>
    <ligand>
        <name>ATP</name>
        <dbReference type="ChEBI" id="CHEBI:30616"/>
    </ligand>
</feature>
<evidence type="ECO:0000256" key="16">
    <source>
        <dbReference type="ARBA" id="ARBA00023221"/>
    </source>
</evidence>
<keyword evidence="19" id="KW-1185">Reference proteome</keyword>
<keyword evidence="4" id="KW-0963">Cytoplasm</keyword>
<keyword evidence="12" id="KW-0752">Steroid biosynthesis</keyword>
<dbReference type="Pfam" id="PF04275">
    <property type="entry name" value="P-mevalo_kinase"/>
    <property type="match status" value="1"/>
</dbReference>
<evidence type="ECO:0000256" key="18">
    <source>
        <dbReference type="PIRSR" id="PIRSR036639-1"/>
    </source>
</evidence>
<evidence type="ECO:0000256" key="11">
    <source>
        <dbReference type="ARBA" id="ARBA00022840"/>
    </source>
</evidence>
<dbReference type="SUPFAM" id="SSF52540">
    <property type="entry name" value="P-loop containing nucleoside triphosphate hydrolases"/>
    <property type="match status" value="1"/>
</dbReference>
<dbReference type="InterPro" id="IPR005919">
    <property type="entry name" value="Pmev_kin_anim"/>
</dbReference>
<dbReference type="PANTHER" id="PTHR13101:SF1">
    <property type="entry name" value="PHOSPHOMEVALONATE KINASE"/>
    <property type="match status" value="1"/>
</dbReference>
<dbReference type="Gene3D" id="3.40.50.300">
    <property type="entry name" value="P-loop containing nucleotide triphosphate hydrolases"/>
    <property type="match status" value="1"/>
</dbReference>
<protein>
    <recommendedName>
        <fullName evidence="17">Phosphomevalonate kinase</fullName>
        <ecNumber evidence="3">2.7.4.2</ecNumber>
    </recommendedName>
</protein>
<evidence type="ECO:0000256" key="1">
    <source>
        <dbReference type="ARBA" id="ARBA00004514"/>
    </source>
</evidence>
<dbReference type="FunFam" id="3.40.50.300:FF:001026">
    <property type="entry name" value="Phosphomevalonate kinase"/>
    <property type="match status" value="1"/>
</dbReference>
<evidence type="ECO:0000256" key="3">
    <source>
        <dbReference type="ARBA" id="ARBA00012958"/>
    </source>
</evidence>
<dbReference type="RefSeq" id="XP_022328702.1">
    <property type="nucleotide sequence ID" value="XM_022472994.1"/>
</dbReference>
<dbReference type="NCBIfam" id="TIGR01223">
    <property type="entry name" value="Pmev_kin_anim"/>
    <property type="match status" value="1"/>
</dbReference>
<evidence type="ECO:0000256" key="6">
    <source>
        <dbReference type="ARBA" id="ARBA00022548"/>
    </source>
</evidence>
<evidence type="ECO:0000256" key="8">
    <source>
        <dbReference type="ARBA" id="ARBA00022741"/>
    </source>
</evidence>
<keyword evidence="14" id="KW-0443">Lipid metabolism</keyword>
<dbReference type="GO" id="GO:0005829">
    <property type="term" value="C:cytosol"/>
    <property type="evidence" value="ECO:0007669"/>
    <property type="project" value="UniProtKB-SubCell"/>
</dbReference>
<sequence>MTPKVIVVISGKRKTGKDFIANLLQERFSAELCAVLRLSGPLKSQFAKENELDIARLLDASQYKETYRKDMIRWGEEKRNKDPEYFCRLATSVSEADKDLWVISDARRTTDLQYFLRHYPQTTLTVRIEATQDVREERGFVFKSGVDDAESECGLDLYSSWNHIIHNNTDIDSLMEELHPLIKDIETLLLSKPS</sequence>
<dbReference type="GO" id="GO:0004631">
    <property type="term" value="F:phosphomevalonate kinase activity"/>
    <property type="evidence" value="ECO:0007669"/>
    <property type="project" value="UniProtKB-EC"/>
</dbReference>
<keyword evidence="10" id="KW-0152">Cholesterol biosynthesis</keyword>
<keyword evidence="11 18" id="KW-0067">ATP-binding</keyword>
<evidence type="ECO:0000256" key="2">
    <source>
        <dbReference type="ARBA" id="ARBA00005017"/>
    </source>
</evidence>
<dbReference type="PANTHER" id="PTHR13101">
    <property type="entry name" value="PHOSPHOMEVALONATE KINASE"/>
    <property type="match status" value="1"/>
</dbReference>
<evidence type="ECO:0000256" key="9">
    <source>
        <dbReference type="ARBA" id="ARBA00022777"/>
    </source>
</evidence>
<keyword evidence="13" id="KW-0756">Sterol biosynthesis</keyword>
<evidence type="ECO:0000256" key="4">
    <source>
        <dbReference type="ARBA" id="ARBA00022490"/>
    </source>
</evidence>
<evidence type="ECO:0000256" key="7">
    <source>
        <dbReference type="ARBA" id="ARBA00022679"/>
    </source>
</evidence>
<evidence type="ECO:0000256" key="12">
    <source>
        <dbReference type="ARBA" id="ARBA00022955"/>
    </source>
</evidence>
<keyword evidence="16" id="KW-0753">Steroid metabolism</keyword>
<evidence type="ECO:0000256" key="14">
    <source>
        <dbReference type="ARBA" id="ARBA00023098"/>
    </source>
</evidence>
<dbReference type="OrthoDB" id="2401875at2759"/>
<evidence type="ECO:0000313" key="19">
    <source>
        <dbReference type="Proteomes" id="UP000694844"/>
    </source>
</evidence>
<dbReference type="GO" id="GO:0006695">
    <property type="term" value="P:cholesterol biosynthetic process"/>
    <property type="evidence" value="ECO:0007669"/>
    <property type="project" value="UniProtKB-KW"/>
</dbReference>
<evidence type="ECO:0000256" key="5">
    <source>
        <dbReference type="ARBA" id="ARBA00022516"/>
    </source>
</evidence>
<feature type="binding site" evidence="18">
    <location>
        <begin position="12"/>
        <end position="18"/>
    </location>
    <ligand>
        <name>ATP</name>
        <dbReference type="ChEBI" id="CHEBI:30616"/>
    </ligand>
</feature>
<evidence type="ECO:0000313" key="20">
    <source>
        <dbReference type="RefSeq" id="XP_022328702.1"/>
    </source>
</evidence>
<reference evidence="20" key="1">
    <citation type="submission" date="2025-08" db="UniProtKB">
        <authorList>
            <consortium name="RefSeq"/>
        </authorList>
    </citation>
    <scope>IDENTIFICATION</scope>
    <source>
        <tissue evidence="20">Whole sample</tissue>
    </source>
</reference>
<dbReference type="GO" id="GO:0005524">
    <property type="term" value="F:ATP binding"/>
    <property type="evidence" value="ECO:0007669"/>
    <property type="project" value="UniProtKB-KW"/>
</dbReference>
<evidence type="ECO:0000256" key="15">
    <source>
        <dbReference type="ARBA" id="ARBA00023166"/>
    </source>
</evidence>
<dbReference type="EC" id="2.7.4.2" evidence="3"/>
<keyword evidence="7" id="KW-0808">Transferase</keyword>
<dbReference type="UniPathway" id="UPA00057">
    <property type="reaction ID" value="UER00099"/>
</dbReference>
<dbReference type="KEGG" id="cvn:111127753"/>
<accession>A0A8B8DKK1</accession>
<gene>
    <name evidence="20" type="primary">LOC111127753</name>
</gene>
<evidence type="ECO:0000256" key="10">
    <source>
        <dbReference type="ARBA" id="ARBA00022778"/>
    </source>
</evidence>
<dbReference type="Proteomes" id="UP000694844">
    <property type="component" value="Chromosome 4"/>
</dbReference>
<keyword evidence="6" id="KW-0153">Cholesterol metabolism</keyword>
<keyword evidence="15" id="KW-1207">Sterol metabolism</keyword>
<organism evidence="19 20">
    <name type="scientific">Crassostrea virginica</name>
    <name type="common">Eastern oyster</name>
    <dbReference type="NCBI Taxonomy" id="6565"/>
    <lineage>
        <taxon>Eukaryota</taxon>
        <taxon>Metazoa</taxon>
        <taxon>Spiralia</taxon>
        <taxon>Lophotrochozoa</taxon>
        <taxon>Mollusca</taxon>
        <taxon>Bivalvia</taxon>
        <taxon>Autobranchia</taxon>
        <taxon>Pteriomorphia</taxon>
        <taxon>Ostreida</taxon>
        <taxon>Ostreoidea</taxon>
        <taxon>Ostreidae</taxon>
        <taxon>Crassostrea</taxon>
    </lineage>
</organism>
<feature type="binding site" evidence="18">
    <location>
        <position position="167"/>
    </location>
    <ligand>
        <name>substrate</name>
    </ligand>
</feature>
<comment type="pathway">
    <text evidence="2">Isoprenoid biosynthesis; isopentenyl diphosphate biosynthesis via mevalonate pathway; isopentenyl diphosphate from (R)-mevalonate: step 2/3.</text>
</comment>
<dbReference type="GO" id="GO:0019287">
    <property type="term" value="P:isopentenyl diphosphate biosynthetic process, mevalonate pathway"/>
    <property type="evidence" value="ECO:0007669"/>
    <property type="project" value="UniProtKB-UniPathway"/>
</dbReference>
<keyword evidence="9" id="KW-0418">Kinase</keyword>
<comment type="subcellular location">
    <subcellularLocation>
        <location evidence="1">Cytoplasm</location>
        <location evidence="1">Cytosol</location>
    </subcellularLocation>
</comment>
<dbReference type="GeneID" id="111127753"/>
<keyword evidence="5" id="KW-0444">Lipid biosynthesis</keyword>
<dbReference type="AlphaFoldDB" id="A0A8B8DKK1"/>
<evidence type="ECO:0000256" key="13">
    <source>
        <dbReference type="ARBA" id="ARBA00023011"/>
    </source>
</evidence>
<evidence type="ECO:0000256" key="17">
    <source>
        <dbReference type="ARBA" id="ARBA00034549"/>
    </source>
</evidence>
<keyword evidence="8 18" id="KW-0547">Nucleotide-binding</keyword>